<dbReference type="Proteomes" id="UP000225108">
    <property type="component" value="Unassembled WGS sequence"/>
</dbReference>
<proteinExistence type="predicted"/>
<sequence>MDELMMGVGTGVDVLEAHPFWDARASLQHVRQFAYARRVSPWALLGVVIAYRLAELPPNFVLPPLVGSHASLNFYAGLVADSGGGKSAAMGAGRELASSEVFSPEPGSGEALAHLFVSRNKAGEVEWQRRSVLARWDEITTLAGISGRSGATILSKLCTAFVGGEIGSSHVDRQKSLPLGEHEYRFCVLAGVQPSRSNVLLGEKTVGLPQRFLWLPATDVSMPTVKPPDPGALNVADLDPLTDRPGALLTQVVVPVPDAVAAAVDAEQLRRARGGLVDPLDSHAQLVRLKVAVGLDLLDPDVDRPAVTAEGWRLAGLVMDESNRTRTSMTDRLRADRMADAAEAGELEGVRSAARSDTSQAIERVTAWVARKLQDAAMTSGALKRAAPSRDRQILEEVVRSMTSTGRCVMNAAGELELQGPAERTGINWDDI</sequence>
<evidence type="ECO:0000313" key="2">
    <source>
        <dbReference type="Proteomes" id="UP000225108"/>
    </source>
</evidence>
<dbReference type="RefSeq" id="WP_099384905.1">
    <property type="nucleotide sequence ID" value="NZ_PEBD01000012.1"/>
</dbReference>
<evidence type="ECO:0008006" key="3">
    <source>
        <dbReference type="Google" id="ProtNLM"/>
    </source>
</evidence>
<organism evidence="1 2">
    <name type="scientific">Williamsia marianensis</name>
    <dbReference type="NCBI Taxonomy" id="85044"/>
    <lineage>
        <taxon>Bacteria</taxon>
        <taxon>Bacillati</taxon>
        <taxon>Actinomycetota</taxon>
        <taxon>Actinomycetes</taxon>
        <taxon>Mycobacteriales</taxon>
        <taxon>Nocardiaceae</taxon>
        <taxon>Williamsia</taxon>
    </lineage>
</organism>
<reference evidence="1 2" key="1">
    <citation type="submission" date="2017-10" db="EMBL/GenBank/DDBJ databases">
        <title>The draft genome sequence of Williamsia sp. BULT 1.1 isolated from the semi-arid grassland soils from South Africa.</title>
        <authorList>
            <person name="Kabwe M.H."/>
            <person name="Govender N."/>
            <person name="Mutseka Lunga P."/>
            <person name="Vikram S."/>
            <person name="Makhalanyane T.P."/>
        </authorList>
    </citation>
    <scope>NUCLEOTIDE SEQUENCE [LARGE SCALE GENOMIC DNA]</scope>
    <source>
        <strain evidence="1 2">BULT 1.1</strain>
    </source>
</reference>
<evidence type="ECO:0000313" key="1">
    <source>
        <dbReference type="EMBL" id="PHV64632.1"/>
    </source>
</evidence>
<protein>
    <recommendedName>
        <fullName evidence="3">DUF3987 domain-containing protein</fullName>
    </recommendedName>
</protein>
<name>A0A2G3PHM6_WILMA</name>
<dbReference type="AlphaFoldDB" id="A0A2G3PHM6"/>
<accession>A0A2G3PHM6</accession>
<dbReference type="EMBL" id="PEBD01000012">
    <property type="protein sequence ID" value="PHV64632.1"/>
    <property type="molecule type" value="Genomic_DNA"/>
</dbReference>
<comment type="caution">
    <text evidence="1">The sequence shown here is derived from an EMBL/GenBank/DDBJ whole genome shotgun (WGS) entry which is preliminary data.</text>
</comment>
<gene>
    <name evidence="1" type="ORF">CSW57_22805</name>
</gene>